<reference evidence="2 3" key="1">
    <citation type="submission" date="2024-09" db="EMBL/GenBank/DDBJ databases">
        <authorList>
            <person name="Sun Q."/>
            <person name="Mori K."/>
        </authorList>
    </citation>
    <scope>NUCLEOTIDE SEQUENCE [LARGE SCALE GENOMIC DNA]</scope>
    <source>
        <strain evidence="2 3">CCM 7659</strain>
    </source>
</reference>
<sequence>MSVDDFGRLMASADPAMIVVTTVAENDPAGCLVGFHAQSSISAEQYCLWLSKANHTYRTGLRATHFAVHFLTEADLAVAEWFGTRTGENTDKFVGRGAGRSGRDTDEHGLPLLRDCPNRMVVEKIATLDDGGDHACFTTRVLSAHTEGTFTPLRLRDVAHLDAGRSSESRAVHP</sequence>
<dbReference type="Proteomes" id="UP001589700">
    <property type="component" value="Unassembled WGS sequence"/>
</dbReference>
<dbReference type="Pfam" id="PF01613">
    <property type="entry name" value="Flavin_Reduct"/>
    <property type="match status" value="1"/>
</dbReference>
<gene>
    <name evidence="2" type="ORF">ACFFVD_03160</name>
</gene>
<dbReference type="GO" id="GO:0016491">
    <property type="term" value="F:oxidoreductase activity"/>
    <property type="evidence" value="ECO:0007669"/>
    <property type="project" value="UniProtKB-KW"/>
</dbReference>
<comment type="caution">
    <text evidence="2">The sequence shown here is derived from an EMBL/GenBank/DDBJ whole genome shotgun (WGS) entry which is preliminary data.</text>
</comment>
<dbReference type="SUPFAM" id="SSF50475">
    <property type="entry name" value="FMN-binding split barrel"/>
    <property type="match status" value="1"/>
</dbReference>
<dbReference type="InterPro" id="IPR002563">
    <property type="entry name" value="Flavin_Rdtase-like_dom"/>
</dbReference>
<dbReference type="SMART" id="SM00903">
    <property type="entry name" value="Flavin_Reduct"/>
    <property type="match status" value="1"/>
</dbReference>
<keyword evidence="3" id="KW-1185">Reference proteome</keyword>
<accession>A0ABV5JM38</accession>
<dbReference type="EC" id="1.5.1.-" evidence="2"/>
<evidence type="ECO:0000313" key="3">
    <source>
        <dbReference type="Proteomes" id="UP001589700"/>
    </source>
</evidence>
<dbReference type="RefSeq" id="WP_182632362.1">
    <property type="nucleotide sequence ID" value="NZ_JAALDM010000136.1"/>
</dbReference>
<evidence type="ECO:0000313" key="2">
    <source>
        <dbReference type="EMBL" id="MFB9258793.1"/>
    </source>
</evidence>
<keyword evidence="2" id="KW-0560">Oxidoreductase</keyword>
<dbReference type="InterPro" id="IPR012349">
    <property type="entry name" value="Split_barrel_FMN-bd"/>
</dbReference>
<feature type="domain" description="Flavin reductase like" evidence="1">
    <location>
        <begin position="10"/>
        <end position="162"/>
    </location>
</feature>
<name>A0ABV5JM38_9ACTN</name>
<dbReference type="EMBL" id="JBHMDY010000002">
    <property type="protein sequence ID" value="MFB9258793.1"/>
    <property type="molecule type" value="Genomic_DNA"/>
</dbReference>
<organism evidence="2 3">
    <name type="scientific">Dietzia aerolata</name>
    <dbReference type="NCBI Taxonomy" id="595984"/>
    <lineage>
        <taxon>Bacteria</taxon>
        <taxon>Bacillati</taxon>
        <taxon>Actinomycetota</taxon>
        <taxon>Actinomycetes</taxon>
        <taxon>Mycobacteriales</taxon>
        <taxon>Dietziaceae</taxon>
        <taxon>Dietzia</taxon>
    </lineage>
</organism>
<proteinExistence type="predicted"/>
<protein>
    <submittedName>
        <fullName evidence="2">Flavin reductase family protein</fullName>
        <ecNumber evidence="2">1.5.1.-</ecNumber>
    </submittedName>
</protein>
<evidence type="ECO:0000259" key="1">
    <source>
        <dbReference type="SMART" id="SM00903"/>
    </source>
</evidence>
<dbReference type="Gene3D" id="2.30.110.10">
    <property type="entry name" value="Electron Transport, Fmn-binding Protein, Chain A"/>
    <property type="match status" value="1"/>
</dbReference>